<sequence length="107" mass="11161">RGNRGGRGASERARVCVTGGSVRVNLLALVRARVSGSACMCLCLHKPVNLLAPVCLHKYECASTSFCLHKCGSACTSVCTCESACTCCVCTCEFQPLAGPQRMDGGT</sequence>
<reference evidence="1" key="1">
    <citation type="submission" date="2025-08" db="UniProtKB">
        <authorList>
            <consortium name="Ensembl"/>
        </authorList>
    </citation>
    <scope>IDENTIFICATION</scope>
</reference>
<keyword evidence="2" id="KW-1185">Reference proteome</keyword>
<name>A0A8C3SV28_CHESE</name>
<dbReference type="AlphaFoldDB" id="A0A8C3SV28"/>
<accession>A0A8C3SV28</accession>
<evidence type="ECO:0000313" key="1">
    <source>
        <dbReference type="Ensembl" id="ENSCSRP00000019195.1"/>
    </source>
</evidence>
<dbReference type="Proteomes" id="UP000694403">
    <property type="component" value="Unplaced"/>
</dbReference>
<dbReference type="Ensembl" id="ENSCSRT00000020067.1">
    <property type="protein sequence ID" value="ENSCSRP00000019195.1"/>
    <property type="gene ID" value="ENSCSRG00000014632.1"/>
</dbReference>
<proteinExistence type="predicted"/>
<organism evidence="1 2">
    <name type="scientific">Chelydra serpentina</name>
    <name type="common">Snapping turtle</name>
    <name type="synonym">Testudo serpentina</name>
    <dbReference type="NCBI Taxonomy" id="8475"/>
    <lineage>
        <taxon>Eukaryota</taxon>
        <taxon>Metazoa</taxon>
        <taxon>Chordata</taxon>
        <taxon>Craniata</taxon>
        <taxon>Vertebrata</taxon>
        <taxon>Euteleostomi</taxon>
        <taxon>Archelosauria</taxon>
        <taxon>Testudinata</taxon>
        <taxon>Testudines</taxon>
        <taxon>Cryptodira</taxon>
        <taxon>Durocryptodira</taxon>
        <taxon>Americhelydia</taxon>
        <taxon>Chelydroidea</taxon>
        <taxon>Chelydridae</taxon>
        <taxon>Chelydra</taxon>
    </lineage>
</organism>
<protein>
    <submittedName>
        <fullName evidence="1">Uncharacterized protein</fullName>
    </submittedName>
</protein>
<reference evidence="1" key="2">
    <citation type="submission" date="2025-09" db="UniProtKB">
        <authorList>
            <consortium name="Ensembl"/>
        </authorList>
    </citation>
    <scope>IDENTIFICATION</scope>
</reference>
<evidence type="ECO:0000313" key="2">
    <source>
        <dbReference type="Proteomes" id="UP000694403"/>
    </source>
</evidence>